<dbReference type="InterPro" id="IPR024743">
    <property type="entry name" value="Dynein_HC_stalk"/>
</dbReference>
<dbReference type="Gene3D" id="1.10.8.1220">
    <property type="match status" value="1"/>
</dbReference>
<evidence type="ECO:0000259" key="15">
    <source>
        <dbReference type="SMART" id="SM00382"/>
    </source>
</evidence>
<feature type="domain" description="AAA+ ATPase" evidence="15">
    <location>
        <begin position="582"/>
        <end position="685"/>
    </location>
</feature>
<dbReference type="OrthoDB" id="424310at2759"/>
<dbReference type="InterPro" id="IPR042219">
    <property type="entry name" value="AAA_lid_11_sf"/>
</dbReference>
<dbReference type="EMBL" id="BRXZ01008005">
    <property type="protein sequence ID" value="GMI19619.1"/>
    <property type="molecule type" value="Genomic_DNA"/>
</dbReference>
<dbReference type="InterPro" id="IPR035699">
    <property type="entry name" value="AAA_6"/>
</dbReference>
<dbReference type="PANTHER" id="PTHR45703">
    <property type="entry name" value="DYNEIN HEAVY CHAIN"/>
    <property type="match status" value="1"/>
</dbReference>
<dbReference type="FunFam" id="1.20.920.30:FF:000002">
    <property type="entry name" value="Dynein axonemal heavy chain 3"/>
    <property type="match status" value="1"/>
</dbReference>
<evidence type="ECO:0000256" key="7">
    <source>
        <dbReference type="ARBA" id="ARBA00022840"/>
    </source>
</evidence>
<dbReference type="Gene3D" id="1.20.920.20">
    <property type="match status" value="1"/>
</dbReference>
<evidence type="ECO:0000256" key="14">
    <source>
        <dbReference type="SAM" id="Coils"/>
    </source>
</evidence>
<dbReference type="InterPro" id="IPR041658">
    <property type="entry name" value="AAA_lid_11"/>
</dbReference>
<evidence type="ECO:0000313" key="16">
    <source>
        <dbReference type="EMBL" id="GMI19619.1"/>
    </source>
</evidence>
<dbReference type="GO" id="GO:0005930">
    <property type="term" value="C:axoneme"/>
    <property type="evidence" value="ECO:0007669"/>
    <property type="project" value="UniProtKB-SubCell"/>
</dbReference>
<dbReference type="Pfam" id="PF12781">
    <property type="entry name" value="AAA_9"/>
    <property type="match status" value="1"/>
</dbReference>
<keyword evidence="13" id="KW-0966">Cell projection</keyword>
<evidence type="ECO:0000256" key="5">
    <source>
        <dbReference type="ARBA" id="ARBA00022737"/>
    </source>
</evidence>
<evidence type="ECO:0000256" key="1">
    <source>
        <dbReference type="ARBA" id="ARBA00004430"/>
    </source>
</evidence>
<dbReference type="InterPro" id="IPR041589">
    <property type="entry name" value="DNAH3_AAA_lid_1"/>
</dbReference>
<organism evidence="16 17">
    <name type="scientific">Triparma retinervis</name>
    <dbReference type="NCBI Taxonomy" id="2557542"/>
    <lineage>
        <taxon>Eukaryota</taxon>
        <taxon>Sar</taxon>
        <taxon>Stramenopiles</taxon>
        <taxon>Ochrophyta</taxon>
        <taxon>Bolidophyceae</taxon>
        <taxon>Parmales</taxon>
        <taxon>Triparmaceae</taxon>
        <taxon>Triparma</taxon>
    </lineage>
</organism>
<dbReference type="PANTHER" id="PTHR45703:SF8">
    <property type="entry name" value="DYNEINS HEAVY CHAIN"/>
    <property type="match status" value="1"/>
</dbReference>
<feature type="coiled-coil region" evidence="14">
    <location>
        <begin position="1685"/>
        <end position="1733"/>
    </location>
</feature>
<dbReference type="Pfam" id="PF17852">
    <property type="entry name" value="Dynein_AAA_lid"/>
    <property type="match status" value="1"/>
</dbReference>
<evidence type="ECO:0000256" key="3">
    <source>
        <dbReference type="ARBA" id="ARBA00022490"/>
    </source>
</evidence>
<dbReference type="GO" id="GO:0051959">
    <property type="term" value="F:dynein light intermediate chain binding"/>
    <property type="evidence" value="ECO:0007669"/>
    <property type="project" value="InterPro"/>
</dbReference>
<dbReference type="InterPro" id="IPR042228">
    <property type="entry name" value="Dynein_linker_3"/>
</dbReference>
<dbReference type="InterPro" id="IPR041466">
    <property type="entry name" value="Dynein_AAA5_ext"/>
</dbReference>
<dbReference type="Gene3D" id="1.20.140.100">
    <property type="entry name" value="Dynein heavy chain, N-terminal domain 2"/>
    <property type="match status" value="1"/>
</dbReference>
<dbReference type="InterPro" id="IPR024317">
    <property type="entry name" value="Dynein_heavy_chain_D4_dom"/>
</dbReference>
<accession>A0A9W7FV54</accession>
<dbReference type="Pfam" id="PF03028">
    <property type="entry name" value="Dynein_heavy"/>
    <property type="match status" value="1"/>
</dbReference>
<comment type="subcellular location">
    <subcellularLocation>
        <location evidence="1">Cytoplasm</location>
        <location evidence="1">Cytoskeleton</location>
        <location evidence="1">Cilium axoneme</location>
    </subcellularLocation>
</comment>
<dbReference type="Pfam" id="PF18199">
    <property type="entry name" value="Dynein_C"/>
    <property type="match status" value="1"/>
</dbReference>
<dbReference type="InterPro" id="IPR043160">
    <property type="entry name" value="Dynein_C_barrel"/>
</dbReference>
<dbReference type="Pfam" id="PF08393">
    <property type="entry name" value="DHC_N2"/>
    <property type="match status" value="1"/>
</dbReference>
<evidence type="ECO:0000256" key="12">
    <source>
        <dbReference type="ARBA" id="ARBA00023212"/>
    </source>
</evidence>
<evidence type="ECO:0000313" key="17">
    <source>
        <dbReference type="Proteomes" id="UP001165082"/>
    </source>
</evidence>
<protein>
    <recommendedName>
        <fullName evidence="15">AAA+ ATPase domain-containing protein</fullName>
    </recommendedName>
</protein>
<dbReference type="InterPro" id="IPR042222">
    <property type="entry name" value="Dynein_2_N"/>
</dbReference>
<dbReference type="GO" id="GO:0005524">
    <property type="term" value="F:ATP binding"/>
    <property type="evidence" value="ECO:0007669"/>
    <property type="project" value="UniProtKB-KW"/>
</dbReference>
<dbReference type="Gene3D" id="1.20.1270.280">
    <property type="match status" value="1"/>
</dbReference>
<dbReference type="Gene3D" id="1.10.8.710">
    <property type="match status" value="1"/>
</dbReference>
<dbReference type="Gene3D" id="1.10.287.2620">
    <property type="match status" value="1"/>
</dbReference>
<gene>
    <name evidence="16" type="ORF">TrRE_jg7935</name>
</gene>
<dbReference type="Gene3D" id="3.40.50.300">
    <property type="entry name" value="P-loop containing nucleotide triphosphate hydrolases"/>
    <property type="match status" value="5"/>
</dbReference>
<dbReference type="InterPro" id="IPR003593">
    <property type="entry name" value="AAA+_ATPase"/>
</dbReference>
<dbReference type="Gene3D" id="3.10.490.20">
    <property type="match status" value="1"/>
</dbReference>
<evidence type="ECO:0000256" key="8">
    <source>
        <dbReference type="ARBA" id="ARBA00023017"/>
    </source>
</evidence>
<dbReference type="SMART" id="SM00382">
    <property type="entry name" value="AAA"/>
    <property type="match status" value="2"/>
</dbReference>
<dbReference type="FunFam" id="3.40.50.300:FF:000049">
    <property type="entry name" value="Dynein, axonemal, heavy chain 5"/>
    <property type="match status" value="1"/>
</dbReference>
<evidence type="ECO:0000256" key="10">
    <source>
        <dbReference type="ARBA" id="ARBA00023069"/>
    </source>
</evidence>
<dbReference type="Pfam" id="PF12774">
    <property type="entry name" value="AAA_6"/>
    <property type="match status" value="1"/>
</dbReference>
<sequence>LEDYIASSKGLLWSAVDAEALEDGGKLQLKALKSLHKNVRWCDAFKTVDKLCKDFLSTIPLIQLLGAKCMRPRHWEMLMKATGKTFTPPYEDDQLLLGGLLALNLHEFSNEVEEICDQASKEEKMEKGLEKLDACWSAIDFIMSPYAGDPDVPLLAIGEEDFEALEADQLAVQGMLASRFVGQFQEEVTAWHKALFNANENFTICTEVQRTWSYLEPLFIHSDEVKRELPEDAQRFATIDVSVKDTLKKAWKIRNIKEAFNEEGLLQKFEGVQEQLEMCKKSLKDFLDGRRRQFPRYYFVSEADLLDILSNGSNPAKILSHTSKVYLSTKTFTLGDELTSNNRPIATEFVAGVGSEVCDFEPPVPLEGKVEIYMQTVLDAQKLSIFQTVKRSLVRYSELPRPEWVLAKNEVTARPLDPAQTTLLILAINYVREVEEIFDVMAQGNATAMSTYSEKQIDQLSDLIRLTQSNLNKGDRTRVMVCITMDAHGRDIVQKMIRMKVDDIGHFQWQSQLKHKFRISPSHARYQNRDPSLRGSGGERAEIAICDAILPYDYEYLGNGPRLVITPLTDRVYVTATQALNLCMGCAPAGPAGTGKTESTKDLSSALAKLIYVINCSPEMDYKGLGDIFKGVASSGAWVCFDEFNRLIPEVLSVCTVQYKAVCDGIAANAVRVRVEGDEVTLDPTCGAYITMNPGYLGRSELPEGLKALFRPMTVMVPDLVLICENMLMAEGFITAKDLASKFYCLYSLLKALLSAQLHYDWGLRAIKSVLVVAGSFKRAEPDLPEDDILMRALRDFNIPKIVAEDYVVFFGLLGDLFPGVDPPRSRDEKLESCVVQACKDLGNDPDETFCLKVVQTEELLGVRHCVFLMGPAGAGKSQCWRTLAAARNLREPDMPTKVVDLSPKAVETNELYGYISLATREWKDGLLSNIMRDLSSIPDTKPKWIMLDGDLDANWIESMNSDMNRVTNLLNMLDGCLTEKNTATPELLHTVFVYCAVWALGSCLTLANDGTDYRLMFSNYWRETYKTVKFPSRETVFDYWLDPESNNFDSWTKSPFFETVEYNSATTAMNSVTVPTPETCSVIFWMNSLVNMRKPIMLAGPAGTGKTQLVNGMLSSFDPLERVSATINFNFYTTAAVLGLTMGLPLEKKTGSNFGPPGNAKLVYFVDDINLPRVDTYNTQSSIEHLRQHMEYEHSYELTKMSLKNIGNTQVVSCMNPTAGSMVVNPRLQRWFAIFAIGLPGPTSLLTIYQTFLDGHFKTGGFEDEIKKQSNNLIKAAMGLHAMVSASFRKTAANFHYEFNIRHISNVFQGLLVSKPDQFQTAEKFVLLWLHESERVYGDRLVSPEDLAKYNTLAQQQCKKVFPSFPIAKFYADQNADPLVFCHFAENITDQVYDQILEYGDMSHILEGALMEYNETNATMDLVLFKDAMCHIARIVRIVLNEGGHALLVGVGGSGKQSLSRLAAFICGYSVYQIVISGTYGINDLKEDLKIMYNKSGIKEEGIMFLLTDSQIVNERFLVYLNDLLASGIIPDLFAPDEVDVIVNAVTNRVKAAGIVPEKKACWEYFIGEIRKNLHVCLAFSPVGDDFRLRAQKFPAIVNCTVIDWFQPWPENALFDVGRKFLSVLEIDTDANRAAIEKFLPYSFLAVNKMTHEYRRVERRHVYTTPKSYLELLKLYGVLLDRKRSEAQTNIDRLDNGLQKLKETSDSVQALEEDLKIMLEEAAVKKESAEAKADVVGKEKAIVDVETAAAQVESAEVSKISEEVGKKQRDTEADLAKAEPAVEAAMAALNTLDQKELGACKGMNTPPKGVGEIFSATMVLLANIMPSVTVDKKGRVKDRSWGKCKKELMSNVKEYMEYLVKIKEAVDDGSIAAINFKEVREYIDMEDFNVQTIMSKNSAAAGLCSFVLNIVIYYDIVVTVEPKRIALAEANEQLSSANTRLAEVMANVAELEAKLSVLTTELDAANASKKEAMDAVAKGESKLNLAQRLTNALASENERWGENVVVLREDAKLLTGDVLLASAFISYIGPFTKPFRNKLMIEQFVPFLKKEFGAAAGEGGHMPMSDNADPLKILTTAADVAGWNADGLPADVVSTENGAIVCNSSRWPLMIDPQLQGIAWVRNKESGEDRDLQIVRLGQKDLIRKLEKALDRGTVLMIENLGETLEAVLNPVIQRATIKRGSKYFIKVGDKECDFHPNFRLYLHTKLGNPHYPPEIQAECTLINFTVTIAGLEDQLLNKVVGKERPDLAKLSEDLVKQQNGFTIKVKELEDNILFKLAAAEGDITEDVELIEGLEETKKISLDIADKSALAKETQASILITSEKYRDVANRSSLLFFMMNDLVKIHTYYIYSLGAFAEVFFRGIDRVKEELPEPDEEGGEVKLPDKNDEELAARVQVLIDSITVTIFNYVRRGLFDVDKLTVATLMSLKILVNDGKMSQADADMLVTGKPSLDPGNMGPLHEWMTEAIWGKIKALEPMSCFKGLGDNMQSDSDDWKDWFNDEKAEKAKFPGDYEKNLSSFQKLVLLRAMRPDRVSTALTTWIGNTMGRVYVEDPVFDMSQTYLESTNQTPFFFVLFAGVDPTPWVEELGREYGITTESKTFINISMGQGQEPVAEGVVERFAKEGGWVMLQNCHLMSSWVPTLERLLEVVSEDAHENFRCFISAEPPPVASNVLGSYLDNNPTTPWDDLRYIFGEIMYGGHITDAWDRRTCNTYLQLYQDPKLLSGLELGPGFKSPNPDALDYEGYIGYVETAMPPESPPLFGLHPNAEIGYLTNMCDGLFFKILSIGGGGGGSGDGGGGGDIVKDTMNDLMERLPEKFGMVEINLKAKELLEGQAGPYIVVALQECGRMNVLLNEMEATLTDLDKGLKGQLNMTQSIEDLIAAFRINQWPGRNPFSKCTWQKYAWPSQKNLSSQFGDLLARVEQLVSWSDDLVTPFSIWLPGLFNPSSYLTAVQQVTARATGVALDKMCAETHVTNIWDHNEITEYAVEGTYIHGLYMEGARWPKGEEAGEPFVVSGTPCAGALAESRLKELLPAMPVIYVKAVTIQPSWEPSPVGYLRGDPSVFECPVYTTTFRGPTYVFLATLKSDVPTAGWVTGAVALMMQSDE</sequence>
<dbReference type="FunFam" id="3.40.50.300:FF:002141">
    <property type="entry name" value="Dynein heavy chain"/>
    <property type="match status" value="1"/>
</dbReference>
<evidence type="ECO:0000256" key="6">
    <source>
        <dbReference type="ARBA" id="ARBA00022741"/>
    </source>
</evidence>
<dbReference type="InterPro" id="IPR043157">
    <property type="entry name" value="Dynein_AAA1S"/>
</dbReference>
<dbReference type="Pfam" id="PF12780">
    <property type="entry name" value="AAA_8"/>
    <property type="match status" value="1"/>
</dbReference>
<dbReference type="GO" id="GO:0005874">
    <property type="term" value="C:microtubule"/>
    <property type="evidence" value="ECO:0007669"/>
    <property type="project" value="UniProtKB-KW"/>
</dbReference>
<dbReference type="GO" id="GO:0030286">
    <property type="term" value="C:dynein complex"/>
    <property type="evidence" value="ECO:0007669"/>
    <property type="project" value="UniProtKB-KW"/>
</dbReference>
<dbReference type="FunFam" id="1.10.8.710:FF:000007">
    <property type="entry name" value="Putative dynein heavy chain"/>
    <property type="match status" value="1"/>
</dbReference>
<dbReference type="Pfam" id="PF18198">
    <property type="entry name" value="AAA_lid_11"/>
    <property type="match status" value="1"/>
</dbReference>
<dbReference type="Gene3D" id="1.20.920.30">
    <property type="match status" value="1"/>
</dbReference>
<feature type="non-terminal residue" evidence="16">
    <location>
        <position position="3109"/>
    </location>
</feature>
<keyword evidence="11" id="KW-0505">Motor protein</keyword>
<comment type="caution">
    <text evidence="16">The sequence shown here is derived from an EMBL/GenBank/DDBJ whole genome shotgun (WGS) entry which is preliminary data.</text>
</comment>
<dbReference type="GO" id="GO:0045505">
    <property type="term" value="F:dynein intermediate chain binding"/>
    <property type="evidence" value="ECO:0007669"/>
    <property type="project" value="InterPro"/>
</dbReference>
<dbReference type="FunFam" id="1.10.287.2620:FF:000001">
    <property type="entry name" value="Cytoplasmic dynein heavy chain 1"/>
    <property type="match status" value="1"/>
</dbReference>
<evidence type="ECO:0000256" key="4">
    <source>
        <dbReference type="ARBA" id="ARBA00022701"/>
    </source>
</evidence>
<evidence type="ECO:0000256" key="2">
    <source>
        <dbReference type="ARBA" id="ARBA00008887"/>
    </source>
</evidence>
<keyword evidence="10" id="KW-0969">Cilium</keyword>
<dbReference type="InterPro" id="IPR004273">
    <property type="entry name" value="Dynein_heavy_D6_P-loop"/>
</dbReference>
<comment type="similarity">
    <text evidence="2">Belongs to the dynein heavy chain family.</text>
</comment>
<keyword evidence="9 14" id="KW-0175">Coiled coil</keyword>
<keyword evidence="5" id="KW-0677">Repeat</keyword>
<dbReference type="Pfam" id="PF12777">
    <property type="entry name" value="MT"/>
    <property type="match status" value="1"/>
</dbReference>
<dbReference type="Proteomes" id="UP001165082">
    <property type="component" value="Unassembled WGS sequence"/>
</dbReference>
<feature type="domain" description="AAA+ ATPase" evidence="15">
    <location>
        <begin position="1093"/>
        <end position="1239"/>
    </location>
</feature>
<dbReference type="FunFam" id="3.40.50.300:FF:000738">
    <property type="entry name" value="Dynein heavy chain axonemal"/>
    <property type="match status" value="1"/>
</dbReference>
<reference evidence="16" key="1">
    <citation type="submission" date="2022-07" db="EMBL/GenBank/DDBJ databases">
        <title>Genome analysis of Parmales, a sister group of diatoms, reveals the evolutionary specialization of diatoms from phago-mixotrophs to photoautotrophs.</title>
        <authorList>
            <person name="Ban H."/>
            <person name="Sato S."/>
            <person name="Yoshikawa S."/>
            <person name="Kazumasa Y."/>
            <person name="Nakamura Y."/>
            <person name="Ichinomiya M."/>
            <person name="Saitoh K."/>
            <person name="Sato N."/>
            <person name="Blanc-Mathieu R."/>
            <person name="Endo H."/>
            <person name="Kuwata A."/>
            <person name="Ogata H."/>
        </authorList>
    </citation>
    <scope>NUCLEOTIDE SEQUENCE</scope>
</reference>
<dbReference type="SUPFAM" id="SSF52540">
    <property type="entry name" value="P-loop containing nucleoside triphosphate hydrolases"/>
    <property type="match status" value="4"/>
</dbReference>
<dbReference type="GO" id="GO:0007018">
    <property type="term" value="P:microtubule-based movement"/>
    <property type="evidence" value="ECO:0007669"/>
    <property type="project" value="InterPro"/>
</dbReference>
<dbReference type="FunFam" id="1.20.140.100:FF:000001">
    <property type="entry name" value="dynein heavy chain 17, axonemal"/>
    <property type="match status" value="1"/>
</dbReference>
<evidence type="ECO:0000256" key="9">
    <source>
        <dbReference type="ARBA" id="ARBA00023054"/>
    </source>
</evidence>
<dbReference type="Gene3D" id="6.10.140.1060">
    <property type="match status" value="1"/>
</dbReference>
<dbReference type="InterPro" id="IPR013602">
    <property type="entry name" value="Dynein_heavy_linker"/>
</dbReference>
<dbReference type="InterPro" id="IPR026983">
    <property type="entry name" value="DHC"/>
</dbReference>
<dbReference type="Gene3D" id="3.20.180.20">
    <property type="entry name" value="Dynein heavy chain, N-terminal domain 2"/>
    <property type="match status" value="1"/>
</dbReference>
<dbReference type="InterPro" id="IPR041228">
    <property type="entry name" value="Dynein_C"/>
</dbReference>
<evidence type="ECO:0000256" key="11">
    <source>
        <dbReference type="ARBA" id="ARBA00023175"/>
    </source>
</evidence>
<evidence type="ECO:0000256" key="13">
    <source>
        <dbReference type="ARBA" id="ARBA00023273"/>
    </source>
</evidence>
<dbReference type="Pfam" id="PF17857">
    <property type="entry name" value="AAA_lid_1"/>
    <property type="match status" value="1"/>
</dbReference>
<dbReference type="Pfam" id="PF12775">
    <property type="entry name" value="AAA_7"/>
    <property type="match status" value="1"/>
</dbReference>
<keyword evidence="6" id="KW-0547">Nucleotide-binding</keyword>
<name>A0A9W7FV54_9STRA</name>
<dbReference type="Gene3D" id="1.20.58.1120">
    <property type="match status" value="1"/>
</dbReference>
<feature type="coiled-coil region" evidence="14">
    <location>
        <begin position="1928"/>
        <end position="1969"/>
    </location>
</feature>
<keyword evidence="4" id="KW-0493">Microtubule</keyword>
<keyword evidence="17" id="KW-1185">Reference proteome</keyword>
<keyword evidence="8" id="KW-0243">Dynein</keyword>
<dbReference type="GO" id="GO:0008569">
    <property type="term" value="F:minus-end-directed microtubule motor activity"/>
    <property type="evidence" value="ECO:0007669"/>
    <property type="project" value="InterPro"/>
</dbReference>
<keyword evidence="7" id="KW-0067">ATP-binding</keyword>
<keyword evidence="12" id="KW-0206">Cytoskeleton</keyword>
<keyword evidence="3" id="KW-0963">Cytoplasm</keyword>
<dbReference type="InterPro" id="IPR027417">
    <property type="entry name" value="P-loop_NTPase"/>
</dbReference>
<dbReference type="InterPro" id="IPR035706">
    <property type="entry name" value="AAA_9"/>
</dbReference>
<dbReference type="Gene3D" id="1.10.8.720">
    <property type="entry name" value="Region D6 of dynein motor"/>
    <property type="match status" value="1"/>
</dbReference>
<proteinExistence type="inferred from homology"/>